<dbReference type="InterPro" id="IPR006571">
    <property type="entry name" value="TLDc_dom"/>
</dbReference>
<dbReference type="EMBL" id="QKWP01000307">
    <property type="protein sequence ID" value="RIB22489.1"/>
    <property type="molecule type" value="Genomic_DNA"/>
</dbReference>
<dbReference type="Proteomes" id="UP000266673">
    <property type="component" value="Unassembled WGS sequence"/>
</dbReference>
<evidence type="ECO:0000259" key="1">
    <source>
        <dbReference type="PROSITE" id="PS51886"/>
    </source>
</evidence>
<feature type="domain" description="TLDc" evidence="1">
    <location>
        <begin position="54"/>
        <end position="149"/>
    </location>
</feature>
<organism evidence="2 3">
    <name type="scientific">Gigaspora rosea</name>
    <dbReference type="NCBI Taxonomy" id="44941"/>
    <lineage>
        <taxon>Eukaryota</taxon>
        <taxon>Fungi</taxon>
        <taxon>Fungi incertae sedis</taxon>
        <taxon>Mucoromycota</taxon>
        <taxon>Glomeromycotina</taxon>
        <taxon>Glomeromycetes</taxon>
        <taxon>Diversisporales</taxon>
        <taxon>Gigasporaceae</taxon>
        <taxon>Gigaspora</taxon>
    </lineage>
</organism>
<evidence type="ECO:0000313" key="3">
    <source>
        <dbReference type="Proteomes" id="UP000266673"/>
    </source>
</evidence>
<dbReference type="OrthoDB" id="2416330at2759"/>
<dbReference type="AlphaFoldDB" id="A0A397VND8"/>
<comment type="caution">
    <text evidence="2">The sequence shown here is derived from an EMBL/GenBank/DDBJ whole genome shotgun (WGS) entry which is preliminary data.</text>
</comment>
<reference evidence="2 3" key="1">
    <citation type="submission" date="2018-06" db="EMBL/GenBank/DDBJ databases">
        <title>Comparative genomics reveals the genomic features of Rhizophagus irregularis, R. cerebriforme, R. diaphanum and Gigaspora rosea, and their symbiotic lifestyle signature.</title>
        <authorList>
            <person name="Morin E."/>
            <person name="San Clemente H."/>
            <person name="Chen E.C.H."/>
            <person name="De La Providencia I."/>
            <person name="Hainaut M."/>
            <person name="Kuo A."/>
            <person name="Kohler A."/>
            <person name="Murat C."/>
            <person name="Tang N."/>
            <person name="Roy S."/>
            <person name="Loubradou J."/>
            <person name="Henrissat B."/>
            <person name="Grigoriev I.V."/>
            <person name="Corradi N."/>
            <person name="Roux C."/>
            <person name="Martin F.M."/>
        </authorList>
    </citation>
    <scope>NUCLEOTIDE SEQUENCE [LARGE SCALE GENOMIC DNA]</scope>
    <source>
        <strain evidence="2 3">DAOM 194757</strain>
    </source>
</reference>
<evidence type="ECO:0000313" key="2">
    <source>
        <dbReference type="EMBL" id="RIB22489.1"/>
    </source>
</evidence>
<protein>
    <recommendedName>
        <fullName evidence="1">TLDc domain-containing protein</fullName>
    </recommendedName>
</protein>
<gene>
    <name evidence="2" type="ORF">C2G38_2075558</name>
</gene>
<dbReference type="Pfam" id="PF07534">
    <property type="entry name" value="TLD"/>
    <property type="match status" value="1"/>
</dbReference>
<dbReference type="PROSITE" id="PS51886">
    <property type="entry name" value="TLDC"/>
    <property type="match status" value="1"/>
</dbReference>
<accession>A0A397VND8</accession>
<name>A0A397VND8_9GLOM</name>
<sequence>MTFVDNIQPYQPILEKNIWKDIMKRIVDPKRPISSIILPPRIILTPIIPMRFSTIISEEHAAEIASWVDEKSTTYSTKNNPYEFRLLLRGSRYDFACDTFWNLCNKKGNVVLIIKVKDTDEILGGYNPIGWEKPYSYNYIICDRCFIFH</sequence>
<proteinExistence type="predicted"/>
<keyword evidence="3" id="KW-1185">Reference proteome</keyword>